<comment type="catalytic activity">
    <reaction evidence="10 11">
        <text>DNA(n) + a 2'-deoxyribonucleoside 5'-triphosphate = DNA(n+1) + diphosphate</text>
        <dbReference type="Rhea" id="RHEA:22508"/>
        <dbReference type="Rhea" id="RHEA-COMP:17339"/>
        <dbReference type="Rhea" id="RHEA-COMP:17340"/>
        <dbReference type="ChEBI" id="CHEBI:33019"/>
        <dbReference type="ChEBI" id="CHEBI:61560"/>
        <dbReference type="ChEBI" id="CHEBI:173112"/>
        <dbReference type="EC" id="2.7.7.7"/>
    </reaction>
</comment>
<dbReference type="SMART" id="SM00382">
    <property type="entry name" value="AAA"/>
    <property type="match status" value="1"/>
</dbReference>
<dbReference type="InterPro" id="IPR012763">
    <property type="entry name" value="DNA_pol_III_sug/sutau_N"/>
</dbReference>
<dbReference type="GO" id="GO:0003677">
    <property type="term" value="F:DNA binding"/>
    <property type="evidence" value="ECO:0007669"/>
    <property type="project" value="InterPro"/>
</dbReference>
<dbReference type="Gene3D" id="3.30.300.150">
    <property type="entry name" value="DNA polymerase III, tau subunit, domain V"/>
    <property type="match status" value="1"/>
</dbReference>
<evidence type="ECO:0000256" key="2">
    <source>
        <dbReference type="ARBA" id="ARBA00022679"/>
    </source>
</evidence>
<dbReference type="FunFam" id="1.20.272.10:FF:000003">
    <property type="entry name" value="DNA polymerase III subunit gamma/tau"/>
    <property type="match status" value="1"/>
</dbReference>
<name>A0A9J6RI75_9GAMM</name>
<keyword evidence="15" id="KW-1185">Reference proteome</keyword>
<protein>
    <recommendedName>
        <fullName evidence="11">DNA polymerase III subunit gamma/tau</fullName>
        <ecNumber evidence="11">2.7.7.7</ecNumber>
    </recommendedName>
</protein>
<dbReference type="InterPro" id="IPR008921">
    <property type="entry name" value="DNA_pol3_clamp-load_cplx_C"/>
</dbReference>
<dbReference type="AlphaFoldDB" id="A0A9J6RI75"/>
<feature type="compositionally biased region" description="Low complexity" evidence="12">
    <location>
        <begin position="383"/>
        <end position="449"/>
    </location>
</feature>
<keyword evidence="3 11" id="KW-0548">Nucleotidyltransferase</keyword>
<comment type="function">
    <text evidence="11">DNA polymerase III is a complex, multichain enzyme responsible for most of the replicative synthesis in bacteria. This DNA polymerase also exhibits 3' to 5' exonuclease activity.</text>
</comment>
<keyword evidence="4 11" id="KW-0235">DNA replication</keyword>
<evidence type="ECO:0000256" key="3">
    <source>
        <dbReference type="ARBA" id="ARBA00022695"/>
    </source>
</evidence>
<dbReference type="Gene3D" id="1.10.8.60">
    <property type="match status" value="1"/>
</dbReference>
<evidence type="ECO:0000256" key="1">
    <source>
        <dbReference type="ARBA" id="ARBA00006360"/>
    </source>
</evidence>
<keyword evidence="7" id="KW-0862">Zinc</keyword>
<dbReference type="InterPro" id="IPR050238">
    <property type="entry name" value="DNA_Rep/Repair_Clamp_Loader"/>
</dbReference>
<dbReference type="SUPFAM" id="SSF48019">
    <property type="entry name" value="post-AAA+ oligomerization domain-like"/>
    <property type="match status" value="1"/>
</dbReference>
<dbReference type="EC" id="2.7.7.7" evidence="11"/>
<evidence type="ECO:0000313" key="14">
    <source>
        <dbReference type="EMBL" id="MCZ0864163.1"/>
    </source>
</evidence>
<dbReference type="GO" id="GO:0009360">
    <property type="term" value="C:DNA polymerase III complex"/>
    <property type="evidence" value="ECO:0007669"/>
    <property type="project" value="InterPro"/>
</dbReference>
<evidence type="ECO:0000256" key="9">
    <source>
        <dbReference type="ARBA" id="ARBA00022932"/>
    </source>
</evidence>
<dbReference type="InterPro" id="IPR003593">
    <property type="entry name" value="AAA+_ATPase"/>
</dbReference>
<evidence type="ECO:0000256" key="8">
    <source>
        <dbReference type="ARBA" id="ARBA00022840"/>
    </source>
</evidence>
<reference evidence="14 15" key="1">
    <citation type="submission" date="2022-12" db="EMBL/GenBank/DDBJ databases">
        <title>Dasania phycosphaerae sp. nov., isolated from particulate material of the south coast of Korea.</title>
        <authorList>
            <person name="Jiang Y."/>
        </authorList>
    </citation>
    <scope>NUCLEOTIDE SEQUENCE [LARGE SCALE GENOMIC DNA]</scope>
    <source>
        <strain evidence="14 15">GY-19</strain>
    </source>
</reference>
<feature type="compositionally biased region" description="Low complexity" evidence="12">
    <location>
        <begin position="457"/>
        <end position="480"/>
    </location>
</feature>
<feature type="domain" description="AAA+ ATPase" evidence="13">
    <location>
        <begin position="37"/>
        <end position="179"/>
    </location>
</feature>
<dbReference type="PANTHER" id="PTHR11669">
    <property type="entry name" value="REPLICATION FACTOR C / DNA POLYMERASE III GAMMA-TAU SUBUNIT"/>
    <property type="match status" value="1"/>
</dbReference>
<dbReference type="GO" id="GO:0005524">
    <property type="term" value="F:ATP binding"/>
    <property type="evidence" value="ECO:0007669"/>
    <property type="project" value="UniProtKB-KW"/>
</dbReference>
<keyword evidence="2 11" id="KW-0808">Transferase</keyword>
<comment type="caution">
    <text evidence="14">The sequence shown here is derived from an EMBL/GenBank/DDBJ whole genome shotgun (WGS) entry which is preliminary data.</text>
</comment>
<dbReference type="CDD" id="cd18137">
    <property type="entry name" value="HLD_clamp_pol_III_gamma_tau"/>
    <property type="match status" value="1"/>
</dbReference>
<keyword evidence="8 11" id="KW-0067">ATP-binding</keyword>
<comment type="subunit">
    <text evidence="11">DNA polymerase III contains a core (composed of alpha, epsilon and theta chains) that associates with a tau subunit. This core dimerizes to form the POLIII' complex. PolIII' associates with the gamma complex (composed of gamma, delta, delta', psi and chi chains) and with the beta chain to form the complete DNA polymerase III complex.</text>
</comment>
<evidence type="ECO:0000256" key="10">
    <source>
        <dbReference type="ARBA" id="ARBA00049244"/>
    </source>
</evidence>
<evidence type="ECO:0000259" key="13">
    <source>
        <dbReference type="SMART" id="SM00382"/>
    </source>
</evidence>
<dbReference type="Pfam" id="PF22608">
    <property type="entry name" value="DNAX_ATPase_lid"/>
    <property type="match status" value="1"/>
</dbReference>
<evidence type="ECO:0000256" key="12">
    <source>
        <dbReference type="SAM" id="MobiDB-lite"/>
    </source>
</evidence>
<comment type="similarity">
    <text evidence="1 11">Belongs to the DnaX/STICHEL family.</text>
</comment>
<dbReference type="FunFam" id="1.10.8.60:FF:000013">
    <property type="entry name" value="DNA polymerase III subunit gamma/tau"/>
    <property type="match status" value="1"/>
</dbReference>
<dbReference type="InterPro" id="IPR021029">
    <property type="entry name" value="DNA_pol_III_tau_dom-5"/>
</dbReference>
<keyword evidence="9 11" id="KW-0239">DNA-directed DNA polymerase</keyword>
<dbReference type="NCBIfam" id="NF005942">
    <property type="entry name" value="PRK07994.1"/>
    <property type="match status" value="1"/>
</dbReference>
<feature type="region of interest" description="Disordered" evidence="12">
    <location>
        <begin position="555"/>
        <end position="589"/>
    </location>
</feature>
<dbReference type="NCBIfam" id="NF004046">
    <property type="entry name" value="PRK05563.1"/>
    <property type="match status" value="1"/>
</dbReference>
<sequence length="722" mass="76761">MSYQVLARKWRPKTFREMVGQEHVLKALINALDHNRLHHAYLFTGTRGVGKTTIARILAKCLNCEVGVSSVPCGQCSACNEINEGRFVDLIEVDAASRTKVEDTRELLENVQYAPTAGRYKVYLIDEVHMLSNSSFNALLKTLEEPPPHVKFLLATTDPQKLPATVLSRCLQFNLKNMSPERIVGHLQNVLQQELVEFEEPALWQLGRAADGSMRDALSLTDQAIAFGSGSLSETDVRQMLGTIDQHFVVDVLRGLMAHDGAQVLASVDKLSQFAPDYSGALEEMLTLLHRIAIAQVVPDAIDNSYGDAELIGELARAITGEDAQLFYQMALVGRRDLSLSPDPRSGFEMLMLRMLAFKPAGVPQVGDIQLQNSPVAAAQPAASAAPAPAMEQVSPAAPAQAASPQADPAPQANSAAQAAMAAQGQPQQGMAPQANQAAAPNLQPQAAPQSPPPAPAQQAAAPQQPAQVQPQAEAQPEAAEPVKKPETAGLAAAKASLTSPAAAAPSPELPVVGEAEVAVEVEAPEAESQQRPVNMALAAAKAELLNPAAKAASPVANPAASPEPAPELSVVDANPTPAAPTANTDEQQPLRIEDINVSNWPALYPRLGFGGVVGNIAAHCALVERNGEQLSFVLDENNASLYNEGYADRMQQHLTVTLNCPVKVSVMVTQVAGETPASYSHKCRNEQKQQATRALQNDPNVRLLVEDFGASLDLDSVSAVH</sequence>
<dbReference type="InterPro" id="IPR001270">
    <property type="entry name" value="ClpA/B"/>
</dbReference>
<accession>A0A9J6RI75</accession>
<evidence type="ECO:0000313" key="15">
    <source>
        <dbReference type="Proteomes" id="UP001069090"/>
    </source>
</evidence>
<dbReference type="SUPFAM" id="SSF52540">
    <property type="entry name" value="P-loop containing nucleoside triphosphate hydrolases"/>
    <property type="match status" value="1"/>
</dbReference>
<evidence type="ECO:0000256" key="6">
    <source>
        <dbReference type="ARBA" id="ARBA00022741"/>
    </source>
</evidence>
<dbReference type="InterPro" id="IPR038249">
    <property type="entry name" value="PolIII_tau_V_sf"/>
</dbReference>
<evidence type="ECO:0000256" key="11">
    <source>
        <dbReference type="RuleBase" id="RU364063"/>
    </source>
</evidence>
<dbReference type="GO" id="GO:0006261">
    <property type="term" value="P:DNA-templated DNA replication"/>
    <property type="evidence" value="ECO:0007669"/>
    <property type="project" value="TreeGrafter"/>
</dbReference>
<keyword evidence="5" id="KW-0479">Metal-binding</keyword>
<feature type="compositionally biased region" description="Low complexity" evidence="12">
    <location>
        <begin position="574"/>
        <end position="585"/>
    </location>
</feature>
<dbReference type="PRINTS" id="PR00300">
    <property type="entry name" value="CLPPROTEASEA"/>
</dbReference>
<dbReference type="InterPro" id="IPR022754">
    <property type="entry name" value="DNA_pol_III_gamma-3"/>
</dbReference>
<evidence type="ECO:0000256" key="7">
    <source>
        <dbReference type="ARBA" id="ARBA00022833"/>
    </source>
</evidence>
<dbReference type="Pfam" id="PF12169">
    <property type="entry name" value="DNA_pol3_gamma3"/>
    <property type="match status" value="1"/>
</dbReference>
<dbReference type="InterPro" id="IPR045085">
    <property type="entry name" value="HLD_clamp_pol_III_gamma_tau"/>
</dbReference>
<feature type="region of interest" description="Disordered" evidence="12">
    <location>
        <begin position="383"/>
        <end position="495"/>
    </location>
</feature>
<dbReference type="PANTHER" id="PTHR11669:SF0">
    <property type="entry name" value="PROTEIN STICHEL-LIKE 2"/>
    <property type="match status" value="1"/>
</dbReference>
<dbReference type="GO" id="GO:0046872">
    <property type="term" value="F:metal ion binding"/>
    <property type="evidence" value="ECO:0007669"/>
    <property type="project" value="UniProtKB-KW"/>
</dbReference>
<dbReference type="Pfam" id="PF13177">
    <property type="entry name" value="DNA_pol3_delta2"/>
    <property type="match status" value="1"/>
</dbReference>
<dbReference type="InterPro" id="IPR027417">
    <property type="entry name" value="P-loop_NTPase"/>
</dbReference>
<dbReference type="Proteomes" id="UP001069090">
    <property type="component" value="Unassembled WGS sequence"/>
</dbReference>
<dbReference type="FunFam" id="3.40.50.300:FF:000014">
    <property type="entry name" value="DNA polymerase III subunit gamma/tau"/>
    <property type="match status" value="1"/>
</dbReference>
<proteinExistence type="inferred from homology"/>
<dbReference type="Pfam" id="PF12170">
    <property type="entry name" value="DNA_pol3_tau_5"/>
    <property type="match status" value="1"/>
</dbReference>
<dbReference type="RefSeq" id="WP_258330318.1">
    <property type="nucleotide sequence ID" value="NZ_JAPTGG010000002.1"/>
</dbReference>
<dbReference type="EMBL" id="JAPTGG010000002">
    <property type="protein sequence ID" value="MCZ0864163.1"/>
    <property type="molecule type" value="Genomic_DNA"/>
</dbReference>
<dbReference type="CDD" id="cd00009">
    <property type="entry name" value="AAA"/>
    <property type="match status" value="1"/>
</dbReference>
<dbReference type="GO" id="GO:0003887">
    <property type="term" value="F:DNA-directed DNA polymerase activity"/>
    <property type="evidence" value="ECO:0007669"/>
    <property type="project" value="UniProtKB-KW"/>
</dbReference>
<dbReference type="Gene3D" id="3.40.50.300">
    <property type="entry name" value="P-loop containing nucleotide triphosphate hydrolases"/>
    <property type="match status" value="1"/>
</dbReference>
<gene>
    <name evidence="11 14" type="primary">dnaX</name>
    <name evidence="14" type="ORF">O0V09_03065</name>
</gene>
<evidence type="ECO:0000256" key="4">
    <source>
        <dbReference type="ARBA" id="ARBA00022705"/>
    </source>
</evidence>
<dbReference type="NCBIfam" id="TIGR02397">
    <property type="entry name" value="dnaX_nterm"/>
    <property type="match status" value="1"/>
</dbReference>
<organism evidence="14 15">
    <name type="scientific">Dasania phycosphaerae</name>
    <dbReference type="NCBI Taxonomy" id="2950436"/>
    <lineage>
        <taxon>Bacteria</taxon>
        <taxon>Pseudomonadati</taxon>
        <taxon>Pseudomonadota</taxon>
        <taxon>Gammaproteobacteria</taxon>
        <taxon>Cellvibrionales</taxon>
        <taxon>Spongiibacteraceae</taxon>
        <taxon>Dasania</taxon>
    </lineage>
</organism>
<evidence type="ECO:0000256" key="5">
    <source>
        <dbReference type="ARBA" id="ARBA00022723"/>
    </source>
</evidence>
<keyword evidence="6 11" id="KW-0547">Nucleotide-binding</keyword>
<dbReference type="Gene3D" id="1.20.272.10">
    <property type="match status" value="1"/>
</dbReference>